<comment type="caution">
    <text evidence="1">The sequence shown here is derived from an EMBL/GenBank/DDBJ whole genome shotgun (WGS) entry which is preliminary data.</text>
</comment>
<sequence>MLTQETNWQADEAMHLQQNQLLTCLSGTFSGSQRNWSIIEKEAYPIICANLIYVFAPRTEVKKHIRGKLLR</sequence>
<accession>A0A225WL03</accession>
<proteinExistence type="predicted"/>
<dbReference type="EMBL" id="NBNE01000602">
    <property type="protein sequence ID" value="OWZ18345.1"/>
    <property type="molecule type" value="Genomic_DNA"/>
</dbReference>
<evidence type="ECO:0000313" key="1">
    <source>
        <dbReference type="EMBL" id="OWZ18345.1"/>
    </source>
</evidence>
<reference evidence="2" key="1">
    <citation type="submission" date="2017-03" db="EMBL/GenBank/DDBJ databases">
        <title>Phytopthora megakarya and P. palmivora, two closely related causual agents of cacao black pod achieved similar genome size and gene model numbers by different mechanisms.</title>
        <authorList>
            <person name="Ali S."/>
            <person name="Shao J."/>
            <person name="Larry D.J."/>
            <person name="Kronmiller B."/>
            <person name="Shen D."/>
            <person name="Strem M.D."/>
            <person name="Melnick R.L."/>
            <person name="Guiltinan M.J."/>
            <person name="Tyler B.M."/>
            <person name="Meinhardt L.W."/>
            <person name="Bailey B.A."/>
        </authorList>
    </citation>
    <scope>NUCLEOTIDE SEQUENCE [LARGE SCALE GENOMIC DNA]</scope>
    <source>
        <strain evidence="2">zdho120</strain>
    </source>
</reference>
<organism evidence="1 2">
    <name type="scientific">Phytophthora megakarya</name>
    <dbReference type="NCBI Taxonomy" id="4795"/>
    <lineage>
        <taxon>Eukaryota</taxon>
        <taxon>Sar</taxon>
        <taxon>Stramenopiles</taxon>
        <taxon>Oomycota</taxon>
        <taxon>Peronosporomycetes</taxon>
        <taxon>Peronosporales</taxon>
        <taxon>Peronosporaceae</taxon>
        <taxon>Phytophthora</taxon>
    </lineage>
</organism>
<keyword evidence="2" id="KW-1185">Reference proteome</keyword>
<protein>
    <submittedName>
        <fullName evidence="1">Uncharacterized protein</fullName>
    </submittedName>
</protein>
<dbReference type="Proteomes" id="UP000198211">
    <property type="component" value="Unassembled WGS sequence"/>
</dbReference>
<dbReference type="AlphaFoldDB" id="A0A225WL03"/>
<gene>
    <name evidence="1" type="ORF">PHMEG_0007578</name>
</gene>
<evidence type="ECO:0000313" key="2">
    <source>
        <dbReference type="Proteomes" id="UP000198211"/>
    </source>
</evidence>
<dbReference type="OrthoDB" id="127017at2759"/>
<name>A0A225WL03_9STRA</name>